<organism evidence="1">
    <name type="scientific">hydrocarbon metagenome</name>
    <dbReference type="NCBI Taxonomy" id="938273"/>
    <lineage>
        <taxon>unclassified sequences</taxon>
        <taxon>metagenomes</taxon>
        <taxon>ecological metagenomes</taxon>
    </lineage>
</organism>
<proteinExistence type="predicted"/>
<dbReference type="AlphaFoldDB" id="A0A0W8FIH0"/>
<reference evidence="1" key="1">
    <citation type="journal article" date="2015" name="Proc. Natl. Acad. Sci. U.S.A.">
        <title>Networks of energetic and metabolic interactions define dynamics in microbial communities.</title>
        <authorList>
            <person name="Embree M."/>
            <person name="Liu J.K."/>
            <person name="Al-Bassam M.M."/>
            <person name="Zengler K."/>
        </authorList>
    </citation>
    <scope>NUCLEOTIDE SEQUENCE</scope>
</reference>
<accession>A0A0W8FIH0</accession>
<dbReference type="InterPro" id="IPR008978">
    <property type="entry name" value="HSP20-like_chaperone"/>
</dbReference>
<gene>
    <name evidence="1" type="ORF">ASZ90_009571</name>
</gene>
<dbReference type="EMBL" id="LNQE01001154">
    <property type="protein sequence ID" value="KUG20700.1"/>
    <property type="molecule type" value="Genomic_DNA"/>
</dbReference>
<protein>
    <submittedName>
        <fullName evidence="1">Putative small heat shock protein</fullName>
    </submittedName>
</protein>
<keyword evidence="1" id="KW-0346">Stress response</keyword>
<sequence>MAEVEVYPAIYAMPDEEHENLHIEIELPGVEKENIRLRMHEDIRYVGSYAVCCPVDYEQARAEFRNGLLIIDVPYKKPQVRGREIPVA</sequence>
<evidence type="ECO:0000313" key="1">
    <source>
        <dbReference type="EMBL" id="KUG20700.1"/>
    </source>
</evidence>
<dbReference type="Gene3D" id="2.60.40.790">
    <property type="match status" value="1"/>
</dbReference>
<dbReference type="CDD" id="cd06464">
    <property type="entry name" value="ACD_sHsps-like"/>
    <property type="match status" value="1"/>
</dbReference>
<name>A0A0W8FIH0_9ZZZZ</name>
<comment type="caution">
    <text evidence="1">The sequence shown here is derived from an EMBL/GenBank/DDBJ whole genome shotgun (WGS) entry which is preliminary data.</text>
</comment>
<dbReference type="SUPFAM" id="SSF49764">
    <property type="entry name" value="HSP20-like chaperones"/>
    <property type="match status" value="1"/>
</dbReference>